<evidence type="ECO:0000313" key="2">
    <source>
        <dbReference type="Proteomes" id="UP000443090"/>
    </source>
</evidence>
<name>A0A8H8U542_9HELO</name>
<gene>
    <name evidence="1" type="primary">ZEB1_2</name>
    <name evidence="1" type="ORF">LOCC1_G007411</name>
</gene>
<dbReference type="OrthoDB" id="9983560at2759"/>
<accession>A0A8H8U542</accession>
<comment type="caution">
    <text evidence="1">The sequence shown here is derived from an EMBL/GenBank/DDBJ whole genome shotgun (WGS) entry which is preliminary data.</text>
</comment>
<protein>
    <submittedName>
        <fullName evidence="1">FAD-linked oxidoreductase</fullName>
    </submittedName>
</protein>
<dbReference type="Proteomes" id="UP000443090">
    <property type="component" value="Unassembled WGS sequence"/>
</dbReference>
<reference evidence="1 2" key="1">
    <citation type="submission" date="2018-05" db="EMBL/GenBank/DDBJ databases">
        <title>Genome sequencing and assembly of the regulated plant pathogen Lachnellula willkommii and related sister species for the development of diagnostic species identification markers.</title>
        <authorList>
            <person name="Giroux E."/>
            <person name="Bilodeau G."/>
        </authorList>
    </citation>
    <scope>NUCLEOTIDE SEQUENCE [LARGE SCALE GENOMIC DNA]</scope>
    <source>
        <strain evidence="1 2">CBS 160.35</strain>
    </source>
</reference>
<keyword evidence="2" id="KW-1185">Reference proteome</keyword>
<evidence type="ECO:0000313" key="1">
    <source>
        <dbReference type="EMBL" id="TVY34362.1"/>
    </source>
</evidence>
<proteinExistence type="predicted"/>
<dbReference type="EMBL" id="QGMI01001174">
    <property type="protein sequence ID" value="TVY34362.1"/>
    <property type="molecule type" value="Genomic_DNA"/>
</dbReference>
<sequence>MPAVVRAGVTLYWQILPGNIFSMPQSYLPNGTAQELEQLLLPTLRMLNQSSIPHSKHGISSLRPPNNHFNLSVTDTKPVAFSSTNFPNFQDAFSTLNPETKITALNIGGDLIPRSLVASNSSAASLVGGFKSILTNGGIILGVSMDVSTQPTSPNAVHPGWRDSLFLAFLGTIPAIVAGQQVVTNLLDPALQNLTPNPAAYLNEAEFQHPN</sequence>
<organism evidence="1 2">
    <name type="scientific">Lachnellula occidentalis</name>
    <dbReference type="NCBI Taxonomy" id="215460"/>
    <lineage>
        <taxon>Eukaryota</taxon>
        <taxon>Fungi</taxon>
        <taxon>Dikarya</taxon>
        <taxon>Ascomycota</taxon>
        <taxon>Pezizomycotina</taxon>
        <taxon>Leotiomycetes</taxon>
        <taxon>Helotiales</taxon>
        <taxon>Lachnaceae</taxon>
        <taxon>Lachnellula</taxon>
    </lineage>
</organism>
<dbReference type="AlphaFoldDB" id="A0A8H8U542"/>